<dbReference type="EMBL" id="JAUEPS010000023">
    <property type="protein sequence ID" value="KAK0457115.1"/>
    <property type="molecule type" value="Genomic_DNA"/>
</dbReference>
<proteinExistence type="predicted"/>
<evidence type="ECO:0000313" key="2">
    <source>
        <dbReference type="Proteomes" id="UP001175211"/>
    </source>
</evidence>
<organism evidence="1 2">
    <name type="scientific">Armillaria tabescens</name>
    <name type="common">Ringless honey mushroom</name>
    <name type="synonym">Agaricus tabescens</name>
    <dbReference type="NCBI Taxonomy" id="1929756"/>
    <lineage>
        <taxon>Eukaryota</taxon>
        <taxon>Fungi</taxon>
        <taxon>Dikarya</taxon>
        <taxon>Basidiomycota</taxon>
        <taxon>Agaricomycotina</taxon>
        <taxon>Agaricomycetes</taxon>
        <taxon>Agaricomycetidae</taxon>
        <taxon>Agaricales</taxon>
        <taxon>Marasmiineae</taxon>
        <taxon>Physalacriaceae</taxon>
        <taxon>Desarmillaria</taxon>
    </lineage>
</organism>
<sequence length="273" mass="32093">MKVPLHATAHISLLAGDGDTDNEHVLVRDGHVLRVFTPKWHIRVGQHESEHELEVDHFVGLIETLIGTIDFEQSSTAFLVRQRNGHCLVPTPLRPTTFKVTHPTWERLIDEREIEITDWIYDMNRRGRWNNTDVEIWYGCEDRYLRFVQRTMVSLDALRQRNLDLHFKVLGHLVRDDEVVGIVMEPNGGRYVEFSDRALAYNAFQELQKHNLLLDFPQFSFCNMKIADGKVRFETRTLQLLRDVSYERDPERLARARKNHWDSLDSMMDTLES</sequence>
<accession>A0AA39N4M8</accession>
<dbReference type="RefSeq" id="XP_060329430.1">
    <property type="nucleotide sequence ID" value="XM_060468863.1"/>
</dbReference>
<protein>
    <submittedName>
        <fullName evidence="1">Uncharacterized protein</fullName>
    </submittedName>
</protein>
<name>A0AA39N4M8_ARMTA</name>
<evidence type="ECO:0000313" key="1">
    <source>
        <dbReference type="EMBL" id="KAK0457115.1"/>
    </source>
</evidence>
<dbReference type="GeneID" id="85352411"/>
<comment type="caution">
    <text evidence="1">The sequence shown here is derived from an EMBL/GenBank/DDBJ whole genome shotgun (WGS) entry which is preliminary data.</text>
</comment>
<keyword evidence="2" id="KW-1185">Reference proteome</keyword>
<gene>
    <name evidence="1" type="ORF">EV420DRAFT_1335821</name>
</gene>
<feature type="non-terminal residue" evidence="1">
    <location>
        <position position="1"/>
    </location>
</feature>
<reference evidence="1" key="1">
    <citation type="submission" date="2023-06" db="EMBL/GenBank/DDBJ databases">
        <authorList>
            <consortium name="Lawrence Berkeley National Laboratory"/>
            <person name="Ahrendt S."/>
            <person name="Sahu N."/>
            <person name="Indic B."/>
            <person name="Wong-Bajracharya J."/>
            <person name="Merenyi Z."/>
            <person name="Ke H.-M."/>
            <person name="Monk M."/>
            <person name="Kocsube S."/>
            <person name="Drula E."/>
            <person name="Lipzen A."/>
            <person name="Balint B."/>
            <person name="Henrissat B."/>
            <person name="Andreopoulos B."/>
            <person name="Martin F.M."/>
            <person name="Harder C.B."/>
            <person name="Rigling D."/>
            <person name="Ford K.L."/>
            <person name="Foster G.D."/>
            <person name="Pangilinan J."/>
            <person name="Papanicolaou A."/>
            <person name="Barry K."/>
            <person name="LaButti K."/>
            <person name="Viragh M."/>
            <person name="Koriabine M."/>
            <person name="Yan M."/>
            <person name="Riley R."/>
            <person name="Champramary S."/>
            <person name="Plett K.L."/>
            <person name="Tsai I.J."/>
            <person name="Slot J."/>
            <person name="Sipos G."/>
            <person name="Plett J."/>
            <person name="Nagy L.G."/>
            <person name="Grigoriev I.V."/>
        </authorList>
    </citation>
    <scope>NUCLEOTIDE SEQUENCE</scope>
    <source>
        <strain evidence="1">CCBAS 213</strain>
    </source>
</reference>
<dbReference type="AlphaFoldDB" id="A0AA39N4M8"/>
<dbReference type="Proteomes" id="UP001175211">
    <property type="component" value="Unassembled WGS sequence"/>
</dbReference>